<proteinExistence type="predicted"/>
<evidence type="ECO:0000256" key="1">
    <source>
        <dbReference type="SAM" id="MobiDB-lite"/>
    </source>
</evidence>
<sequence length="50" mass="5747">MHMWYDLFLETYGRSSAYINKEEETICKKEKKSTVGGSLEPIPYSKTAKG</sequence>
<accession>A0A0A9B546</accession>
<reference evidence="2" key="1">
    <citation type="submission" date="2014-09" db="EMBL/GenBank/DDBJ databases">
        <authorList>
            <person name="Magalhaes I.L.F."/>
            <person name="Oliveira U."/>
            <person name="Santos F.R."/>
            <person name="Vidigal T.H.D.A."/>
            <person name="Brescovit A.D."/>
            <person name="Santos A.J."/>
        </authorList>
    </citation>
    <scope>NUCLEOTIDE SEQUENCE</scope>
    <source>
        <tissue evidence="2">Shoot tissue taken approximately 20 cm above the soil surface</tissue>
    </source>
</reference>
<dbReference type="EMBL" id="GBRH01240627">
    <property type="protein sequence ID" value="JAD57268.1"/>
    <property type="molecule type" value="Transcribed_RNA"/>
</dbReference>
<protein>
    <submittedName>
        <fullName evidence="2">Uncharacterized protein</fullName>
    </submittedName>
</protein>
<name>A0A0A9B546_ARUDO</name>
<organism evidence="2">
    <name type="scientific">Arundo donax</name>
    <name type="common">Giant reed</name>
    <name type="synonym">Donax arundinaceus</name>
    <dbReference type="NCBI Taxonomy" id="35708"/>
    <lineage>
        <taxon>Eukaryota</taxon>
        <taxon>Viridiplantae</taxon>
        <taxon>Streptophyta</taxon>
        <taxon>Embryophyta</taxon>
        <taxon>Tracheophyta</taxon>
        <taxon>Spermatophyta</taxon>
        <taxon>Magnoliopsida</taxon>
        <taxon>Liliopsida</taxon>
        <taxon>Poales</taxon>
        <taxon>Poaceae</taxon>
        <taxon>PACMAD clade</taxon>
        <taxon>Arundinoideae</taxon>
        <taxon>Arundineae</taxon>
        <taxon>Arundo</taxon>
    </lineage>
</organism>
<reference evidence="2" key="2">
    <citation type="journal article" date="2015" name="Data Brief">
        <title>Shoot transcriptome of the giant reed, Arundo donax.</title>
        <authorList>
            <person name="Barrero R.A."/>
            <person name="Guerrero F.D."/>
            <person name="Moolhuijzen P."/>
            <person name="Goolsby J.A."/>
            <person name="Tidwell J."/>
            <person name="Bellgard S.E."/>
            <person name="Bellgard M.I."/>
        </authorList>
    </citation>
    <scope>NUCLEOTIDE SEQUENCE</scope>
    <source>
        <tissue evidence="2">Shoot tissue taken approximately 20 cm above the soil surface</tissue>
    </source>
</reference>
<dbReference type="AlphaFoldDB" id="A0A0A9B546"/>
<evidence type="ECO:0000313" key="2">
    <source>
        <dbReference type="EMBL" id="JAD57268.1"/>
    </source>
</evidence>
<feature type="region of interest" description="Disordered" evidence="1">
    <location>
        <begin position="31"/>
        <end position="50"/>
    </location>
</feature>